<dbReference type="EMBL" id="JARKHS020007105">
    <property type="protein sequence ID" value="KAK8782003.1"/>
    <property type="molecule type" value="Genomic_DNA"/>
</dbReference>
<organism evidence="15 16">
    <name type="scientific">Amblyomma americanum</name>
    <name type="common">Lone star tick</name>
    <dbReference type="NCBI Taxonomy" id="6943"/>
    <lineage>
        <taxon>Eukaryota</taxon>
        <taxon>Metazoa</taxon>
        <taxon>Ecdysozoa</taxon>
        <taxon>Arthropoda</taxon>
        <taxon>Chelicerata</taxon>
        <taxon>Arachnida</taxon>
        <taxon>Acari</taxon>
        <taxon>Parasitiformes</taxon>
        <taxon>Ixodida</taxon>
        <taxon>Ixodoidea</taxon>
        <taxon>Ixodidae</taxon>
        <taxon>Amblyomminae</taxon>
        <taxon>Amblyomma</taxon>
    </lineage>
</organism>
<evidence type="ECO:0000256" key="14">
    <source>
        <dbReference type="SAM" id="MobiDB-lite"/>
    </source>
</evidence>
<dbReference type="GO" id="GO:0008017">
    <property type="term" value="F:microtubule binding"/>
    <property type="evidence" value="ECO:0007669"/>
    <property type="project" value="InterPro"/>
</dbReference>
<feature type="compositionally biased region" description="Acidic residues" evidence="14">
    <location>
        <begin position="21"/>
        <end position="33"/>
    </location>
</feature>
<keyword evidence="16" id="KW-1185">Reference proteome</keyword>
<evidence type="ECO:0000313" key="15">
    <source>
        <dbReference type="EMBL" id="KAK8782003.1"/>
    </source>
</evidence>
<feature type="region of interest" description="Disordered" evidence="14">
    <location>
        <begin position="1"/>
        <end position="35"/>
    </location>
</feature>
<keyword evidence="8" id="KW-0282">Flagellum</keyword>
<evidence type="ECO:0000256" key="2">
    <source>
        <dbReference type="ARBA" id="ARBA00004230"/>
    </source>
</evidence>
<evidence type="ECO:0000256" key="9">
    <source>
        <dbReference type="ARBA" id="ARBA00023054"/>
    </source>
</evidence>
<dbReference type="InterPro" id="IPR026687">
    <property type="entry name" value="CCDC181"/>
</dbReference>
<keyword evidence="11" id="KW-0206">Cytoskeleton</keyword>
<evidence type="ECO:0000313" key="16">
    <source>
        <dbReference type="Proteomes" id="UP001321473"/>
    </source>
</evidence>
<evidence type="ECO:0000256" key="4">
    <source>
        <dbReference type="ARBA" id="ARBA00005737"/>
    </source>
</evidence>
<protein>
    <recommendedName>
        <fullName evidence="5">Coiled-coil domain-containing protein 181</fullName>
    </recommendedName>
</protein>
<feature type="compositionally biased region" description="Basic and acidic residues" evidence="14">
    <location>
        <begin position="244"/>
        <end position="253"/>
    </location>
</feature>
<evidence type="ECO:0000256" key="7">
    <source>
        <dbReference type="ARBA" id="ARBA00022701"/>
    </source>
</evidence>
<comment type="subunit">
    <text evidence="13">Homodimer. Interacts with HOOK1. Interacts with HOOK2. Interacts with HOOK3.</text>
</comment>
<keyword evidence="12" id="KW-0966">Cell projection</keyword>
<evidence type="ECO:0000256" key="8">
    <source>
        <dbReference type="ARBA" id="ARBA00022846"/>
    </source>
</evidence>
<dbReference type="PANTHER" id="PTHR14320:SF2">
    <property type="entry name" value="COILED-COIL DOMAIN-CONTAINING PROTEIN 181"/>
    <property type="match status" value="1"/>
</dbReference>
<dbReference type="GO" id="GO:0005874">
    <property type="term" value="C:microtubule"/>
    <property type="evidence" value="ECO:0007669"/>
    <property type="project" value="UniProtKB-KW"/>
</dbReference>
<feature type="compositionally biased region" description="Basic and acidic residues" evidence="14">
    <location>
        <begin position="362"/>
        <end position="401"/>
    </location>
</feature>
<name>A0AAQ4F581_AMBAM</name>
<evidence type="ECO:0000256" key="11">
    <source>
        <dbReference type="ARBA" id="ARBA00023212"/>
    </source>
</evidence>
<comment type="caution">
    <text evidence="15">The sequence shown here is derived from an EMBL/GenBank/DDBJ whole genome shotgun (WGS) entry which is preliminary data.</text>
</comment>
<comment type="subcellular location">
    <subcellularLocation>
        <location evidence="2">Cell projection</location>
        <location evidence="2">Cilium</location>
        <location evidence="2">Flagellum</location>
    </subcellularLocation>
    <subcellularLocation>
        <location evidence="3">Cytoplasm</location>
        <location evidence="3">Cytoskeleton</location>
    </subcellularLocation>
</comment>
<evidence type="ECO:0000256" key="10">
    <source>
        <dbReference type="ARBA" id="ARBA00023069"/>
    </source>
</evidence>
<evidence type="ECO:0000256" key="6">
    <source>
        <dbReference type="ARBA" id="ARBA00022490"/>
    </source>
</evidence>
<evidence type="ECO:0000256" key="5">
    <source>
        <dbReference type="ARBA" id="ARBA00022306"/>
    </source>
</evidence>
<proteinExistence type="inferred from homology"/>
<comment type="function">
    <text evidence="1">Microtubule-binding protein that localizes to the microtubular manchette of elongating spermatids.</text>
</comment>
<evidence type="ECO:0000256" key="1">
    <source>
        <dbReference type="ARBA" id="ARBA00002213"/>
    </source>
</evidence>
<sequence>MLSDPWRLQPAVPDLIGDGGSTDDEDDYEDDGFADPYEVAGKLREANARLRADSTPLESSRERRVRFRDPIRAVFCFTPDGEGEEEEEEEEGSSKGEEGPPSGDDEDDQEEDASIAHDAASRYGTVRRLVTAAAVERRGSLSNEEPPPPSTVGGLGGRDSSEKLLGLGADSDEDIVSARTDSFESDNTSVSEDISDLSDDKDDNQNASVQEVSDSSEEEGADGNRLDSPGVGGGGAAESSFSPEGHEEARPRLSWDNSVEEVASISVQEEAPSGIPAESVQSRGEEDAVIACVSPDSGPLREPGPPSAPSGESSRSQDDGRQQKRHPASPRDAKEDTRPETKAPPHAVGVGSPSTSTYALPRELKEELVRKKRRERELQEKREAREERERRQRAQEAERAFKAWLAKKRRQGSVPRSDRSVSRGVSGLYD</sequence>
<gene>
    <name evidence="15" type="ORF">V5799_016658</name>
</gene>
<feature type="compositionally biased region" description="Acidic residues" evidence="14">
    <location>
        <begin position="81"/>
        <end position="91"/>
    </location>
</feature>
<dbReference type="Proteomes" id="UP001321473">
    <property type="component" value="Unassembled WGS sequence"/>
</dbReference>
<evidence type="ECO:0000256" key="12">
    <source>
        <dbReference type="ARBA" id="ARBA00023273"/>
    </source>
</evidence>
<keyword evidence="7" id="KW-0493">Microtubule</keyword>
<feature type="compositionally biased region" description="Basic and acidic residues" evidence="14">
    <location>
        <begin position="329"/>
        <end position="343"/>
    </location>
</feature>
<dbReference type="PANTHER" id="PTHR14320">
    <property type="entry name" value="COILED-COIL DOMAIN-CONTAINING PROTEIN 181"/>
    <property type="match status" value="1"/>
</dbReference>
<feature type="region of interest" description="Disordered" evidence="14">
    <location>
        <begin position="75"/>
        <end position="430"/>
    </location>
</feature>
<keyword evidence="10" id="KW-0969">Cilium</keyword>
<feature type="compositionally biased region" description="Acidic residues" evidence="14">
    <location>
        <begin position="103"/>
        <end position="113"/>
    </location>
</feature>
<dbReference type="AlphaFoldDB" id="A0AAQ4F581"/>
<dbReference type="GO" id="GO:0031514">
    <property type="term" value="C:motile cilium"/>
    <property type="evidence" value="ECO:0007669"/>
    <property type="project" value="UniProtKB-SubCell"/>
</dbReference>
<evidence type="ECO:0000256" key="3">
    <source>
        <dbReference type="ARBA" id="ARBA00004245"/>
    </source>
</evidence>
<feature type="compositionally biased region" description="Acidic residues" evidence="14">
    <location>
        <begin position="193"/>
        <end position="202"/>
    </location>
</feature>
<keyword evidence="6" id="KW-0963">Cytoplasm</keyword>
<comment type="similarity">
    <text evidence="4">Belongs to the CCDC181 family.</text>
</comment>
<reference evidence="15 16" key="1">
    <citation type="journal article" date="2023" name="Arcadia Sci">
        <title>De novo assembly of a long-read Amblyomma americanum tick genome.</title>
        <authorList>
            <person name="Chou S."/>
            <person name="Poskanzer K.E."/>
            <person name="Rollins M."/>
            <person name="Thuy-Boun P.S."/>
        </authorList>
    </citation>
    <scope>NUCLEOTIDE SEQUENCE [LARGE SCALE GENOMIC DNA]</scope>
    <source>
        <strain evidence="15">F_SG_1</strain>
        <tissue evidence="15">Salivary glands</tissue>
    </source>
</reference>
<accession>A0AAQ4F581</accession>
<evidence type="ECO:0000256" key="13">
    <source>
        <dbReference type="ARBA" id="ARBA00047162"/>
    </source>
</evidence>
<keyword evidence="9" id="KW-0175">Coiled coil</keyword>